<proteinExistence type="inferred from homology"/>
<protein>
    <recommendedName>
        <fullName evidence="9">Transmembrane protein 45A</fullName>
    </recommendedName>
</protein>
<evidence type="ECO:0000313" key="8">
    <source>
        <dbReference type="Proteomes" id="UP000029981"/>
    </source>
</evidence>
<feature type="transmembrane region" description="Helical" evidence="6">
    <location>
        <begin position="243"/>
        <end position="265"/>
    </location>
</feature>
<evidence type="ECO:0000256" key="4">
    <source>
        <dbReference type="ARBA" id="ARBA00022989"/>
    </source>
</evidence>
<dbReference type="KEGG" id="csv:101215040"/>
<dbReference type="OMA" id="HWEDLMN"/>
<reference evidence="7 8" key="1">
    <citation type="journal article" date="2009" name="Nat. Genet.">
        <title>The genome of the cucumber, Cucumis sativus L.</title>
        <authorList>
            <person name="Huang S."/>
            <person name="Li R."/>
            <person name="Zhang Z."/>
            <person name="Li L."/>
            <person name="Gu X."/>
            <person name="Fan W."/>
            <person name="Lucas W.J."/>
            <person name="Wang X."/>
            <person name="Xie B."/>
            <person name="Ni P."/>
            <person name="Ren Y."/>
            <person name="Zhu H."/>
            <person name="Li J."/>
            <person name="Lin K."/>
            <person name="Jin W."/>
            <person name="Fei Z."/>
            <person name="Li G."/>
            <person name="Staub J."/>
            <person name="Kilian A."/>
            <person name="van der Vossen E.A."/>
            <person name="Wu Y."/>
            <person name="Guo J."/>
            <person name="He J."/>
            <person name="Jia Z."/>
            <person name="Ren Y."/>
            <person name="Tian G."/>
            <person name="Lu Y."/>
            <person name="Ruan J."/>
            <person name="Qian W."/>
            <person name="Wang M."/>
            <person name="Huang Q."/>
            <person name="Li B."/>
            <person name="Xuan Z."/>
            <person name="Cao J."/>
            <person name="Asan"/>
            <person name="Wu Z."/>
            <person name="Zhang J."/>
            <person name="Cai Q."/>
            <person name="Bai Y."/>
            <person name="Zhao B."/>
            <person name="Han Y."/>
            <person name="Li Y."/>
            <person name="Li X."/>
            <person name="Wang S."/>
            <person name="Shi Q."/>
            <person name="Liu S."/>
            <person name="Cho W.K."/>
            <person name="Kim J.Y."/>
            <person name="Xu Y."/>
            <person name="Heller-Uszynska K."/>
            <person name="Miao H."/>
            <person name="Cheng Z."/>
            <person name="Zhang S."/>
            <person name="Wu J."/>
            <person name="Yang Y."/>
            <person name="Kang H."/>
            <person name="Li M."/>
            <person name="Liang H."/>
            <person name="Ren X."/>
            <person name="Shi Z."/>
            <person name="Wen M."/>
            <person name="Jian M."/>
            <person name="Yang H."/>
            <person name="Zhang G."/>
            <person name="Yang Z."/>
            <person name="Chen R."/>
            <person name="Liu S."/>
            <person name="Li J."/>
            <person name="Ma L."/>
            <person name="Liu H."/>
            <person name="Zhou Y."/>
            <person name="Zhao J."/>
            <person name="Fang X."/>
            <person name="Li G."/>
            <person name="Fang L."/>
            <person name="Li Y."/>
            <person name="Liu D."/>
            <person name="Zheng H."/>
            <person name="Zhang Y."/>
            <person name="Qin N."/>
            <person name="Li Z."/>
            <person name="Yang G."/>
            <person name="Yang S."/>
            <person name="Bolund L."/>
            <person name="Kristiansen K."/>
            <person name="Zheng H."/>
            <person name="Li S."/>
            <person name="Zhang X."/>
            <person name="Yang H."/>
            <person name="Wang J."/>
            <person name="Sun R."/>
            <person name="Zhang B."/>
            <person name="Jiang S."/>
            <person name="Wang J."/>
            <person name="Du Y."/>
            <person name="Li S."/>
        </authorList>
    </citation>
    <scope>NUCLEOTIDE SEQUENCE [LARGE SCALE GENOMIC DNA]</scope>
    <source>
        <strain evidence="8">cv. 9930</strain>
    </source>
</reference>
<dbReference type="InterPro" id="IPR006904">
    <property type="entry name" value="DUF716"/>
</dbReference>
<evidence type="ECO:0000313" key="7">
    <source>
        <dbReference type="EMBL" id="KGN54083.1"/>
    </source>
</evidence>
<feature type="transmembrane region" description="Helical" evidence="6">
    <location>
        <begin position="56"/>
        <end position="74"/>
    </location>
</feature>
<evidence type="ECO:0000256" key="3">
    <source>
        <dbReference type="ARBA" id="ARBA00022692"/>
    </source>
</evidence>
<dbReference type="OrthoDB" id="551896at2759"/>
<dbReference type="Gramene" id="KGN54083">
    <property type="protein sequence ID" value="KGN54083"/>
    <property type="gene ID" value="Csa_4G280600"/>
</dbReference>
<evidence type="ECO:0008006" key="9">
    <source>
        <dbReference type="Google" id="ProtNLM"/>
    </source>
</evidence>
<dbReference type="EMBL" id="CM002925">
    <property type="protein sequence ID" value="KGN54083.1"/>
    <property type="molecule type" value="Genomic_DNA"/>
</dbReference>
<keyword evidence="5 6" id="KW-0472">Membrane</keyword>
<comment type="subcellular location">
    <subcellularLocation>
        <location evidence="1">Membrane</location>
        <topology evidence="1">Multi-pass membrane protein</topology>
    </subcellularLocation>
</comment>
<feature type="transmembrane region" description="Helical" evidence="6">
    <location>
        <begin position="6"/>
        <end position="23"/>
    </location>
</feature>
<reference evidence="7 8" key="4">
    <citation type="journal article" date="2011" name="BMC Genomics">
        <title>RNA-Seq improves annotation of protein-coding genes in the cucumber genome.</title>
        <authorList>
            <person name="Li Z."/>
            <person name="Zhang Z."/>
            <person name="Yan P."/>
            <person name="Huang S."/>
            <person name="Fei Z."/>
            <person name="Lin K."/>
        </authorList>
    </citation>
    <scope>NUCLEOTIDE SEQUENCE [LARGE SCALE GENOMIC DNA]</scope>
    <source>
        <strain evidence="8">cv. 9930</strain>
    </source>
</reference>
<feature type="transmembrane region" description="Helical" evidence="6">
    <location>
        <begin position="120"/>
        <end position="142"/>
    </location>
</feature>
<feature type="transmembrane region" description="Helical" evidence="6">
    <location>
        <begin position="154"/>
        <end position="175"/>
    </location>
</feature>
<dbReference type="AlphaFoldDB" id="A0A0A0KX38"/>
<evidence type="ECO:0000256" key="6">
    <source>
        <dbReference type="SAM" id="Phobius"/>
    </source>
</evidence>
<evidence type="ECO:0000256" key="5">
    <source>
        <dbReference type="ARBA" id="ARBA00023136"/>
    </source>
</evidence>
<evidence type="ECO:0000256" key="1">
    <source>
        <dbReference type="ARBA" id="ARBA00004141"/>
    </source>
</evidence>
<reference evidence="7 8" key="3">
    <citation type="journal article" date="2010" name="BMC Genomics">
        <title>Transcriptome sequencing and comparative analysis of cucumber flowers with different sex types.</title>
        <authorList>
            <person name="Guo S."/>
            <person name="Zheng Y."/>
            <person name="Joung J.G."/>
            <person name="Liu S."/>
            <person name="Zhang Z."/>
            <person name="Crasta O.R."/>
            <person name="Sobral B.W."/>
            <person name="Xu Y."/>
            <person name="Huang S."/>
            <person name="Fei Z."/>
        </authorList>
    </citation>
    <scope>NUCLEOTIDE SEQUENCE [LARGE SCALE GENOMIC DNA]</scope>
    <source>
        <strain evidence="8">cv. 9930</strain>
    </source>
</reference>
<keyword evidence="8" id="KW-1185">Reference proteome</keyword>
<comment type="similarity">
    <text evidence="2">Belongs to the TMEM45 family.</text>
</comment>
<reference evidence="7 8" key="2">
    <citation type="journal article" date="2009" name="PLoS ONE">
        <title>An integrated genetic and cytogenetic map of the cucumber genome.</title>
        <authorList>
            <person name="Ren Y."/>
            <person name="Zhang Z."/>
            <person name="Liu J."/>
            <person name="Staub J.E."/>
            <person name="Han Y."/>
            <person name="Cheng Z."/>
            <person name="Li X."/>
            <person name="Lu J."/>
            <person name="Miao H."/>
            <person name="Kang H."/>
            <person name="Xie B."/>
            <person name="Gu X."/>
            <person name="Wang X."/>
            <person name="Du Y."/>
            <person name="Jin W."/>
            <person name="Huang S."/>
        </authorList>
    </citation>
    <scope>NUCLEOTIDE SEQUENCE [LARGE SCALE GENOMIC DNA]</scope>
    <source>
        <strain evidence="8">cv. 9930</strain>
    </source>
</reference>
<dbReference type="eggNOG" id="ENOG502QW4Y">
    <property type="taxonomic scope" value="Eukaryota"/>
</dbReference>
<keyword evidence="4 6" id="KW-1133">Transmembrane helix</keyword>
<organism evidence="7 8">
    <name type="scientific">Cucumis sativus</name>
    <name type="common">Cucumber</name>
    <dbReference type="NCBI Taxonomy" id="3659"/>
    <lineage>
        <taxon>Eukaryota</taxon>
        <taxon>Viridiplantae</taxon>
        <taxon>Streptophyta</taxon>
        <taxon>Embryophyta</taxon>
        <taxon>Tracheophyta</taxon>
        <taxon>Spermatophyta</taxon>
        <taxon>Magnoliopsida</taxon>
        <taxon>eudicotyledons</taxon>
        <taxon>Gunneridae</taxon>
        <taxon>Pentapetalae</taxon>
        <taxon>rosids</taxon>
        <taxon>fabids</taxon>
        <taxon>Cucurbitales</taxon>
        <taxon>Cucurbitaceae</taxon>
        <taxon>Benincaseae</taxon>
        <taxon>Cucumis</taxon>
    </lineage>
</organism>
<gene>
    <name evidence="7" type="ORF">Csa_4G280600</name>
</gene>
<evidence type="ECO:0000256" key="2">
    <source>
        <dbReference type="ARBA" id="ARBA00006948"/>
    </source>
</evidence>
<dbReference type="Pfam" id="PF04819">
    <property type="entry name" value="DUF716"/>
    <property type="match status" value="1"/>
</dbReference>
<dbReference type="Proteomes" id="UP000029981">
    <property type="component" value="Chromosome 4"/>
</dbReference>
<sequence>MGTLVGHVAPGFGFFIIGLWHLFNNIKIEACNNNPPNTAIFLSWFPTSRFKYLEPFLIMVGASASIAMELFIGPQRHQPFDIDGTIPSYHLHNFEHSNISMTFFVFAAFCVVLDQVRPKAYFELTQFVGTVAFGQELLLFHLHSADHMGPEGQYHLLLQLLVVVSFATTLLGIALPNSFLLAFVRSLSIVFQGLWLILMGFALWTPSFIPKGCFMHLEDGHKVVRCAGDEPLHRAKSLINIQFSWLLIALTILSLSFYLVLLKLYQQQTPDPKKNNPVQYFSLITNDDEEEDAEAATSTPTKTSSYNVVSVPKSFIQMGHKLADTDMER</sequence>
<dbReference type="GO" id="GO:0016020">
    <property type="term" value="C:membrane"/>
    <property type="evidence" value="ECO:0007669"/>
    <property type="project" value="UniProtKB-SubCell"/>
</dbReference>
<dbReference type="PANTHER" id="PTHR46285">
    <property type="entry name" value="PROTEINASE INHIBITOR I4, SERPIN (DUF716)-RELATED"/>
    <property type="match status" value="1"/>
</dbReference>
<accession>A0A0A0KX38</accession>
<name>A0A0A0KX38_CUCSA</name>
<feature type="transmembrane region" description="Helical" evidence="6">
    <location>
        <begin position="94"/>
        <end position="113"/>
    </location>
</feature>
<feature type="transmembrane region" description="Helical" evidence="6">
    <location>
        <begin position="187"/>
        <end position="209"/>
    </location>
</feature>
<keyword evidence="3 6" id="KW-0812">Transmembrane</keyword>
<dbReference type="PANTHER" id="PTHR46285:SF3">
    <property type="entry name" value="PROTEINASE INHIBITOR I4, SERPIN (DUF716)"/>
    <property type="match status" value="1"/>
</dbReference>